<protein>
    <submittedName>
        <fullName evidence="1">Uncharacterized protein</fullName>
    </submittedName>
</protein>
<accession>A0A8X8ZRP8</accession>
<organism evidence="1">
    <name type="scientific">Salvia splendens</name>
    <name type="common">Scarlet sage</name>
    <dbReference type="NCBI Taxonomy" id="180675"/>
    <lineage>
        <taxon>Eukaryota</taxon>
        <taxon>Viridiplantae</taxon>
        <taxon>Streptophyta</taxon>
        <taxon>Embryophyta</taxon>
        <taxon>Tracheophyta</taxon>
        <taxon>Spermatophyta</taxon>
        <taxon>Magnoliopsida</taxon>
        <taxon>eudicotyledons</taxon>
        <taxon>Gunneridae</taxon>
        <taxon>Pentapetalae</taxon>
        <taxon>asterids</taxon>
        <taxon>lamiids</taxon>
        <taxon>Lamiales</taxon>
        <taxon>Lamiaceae</taxon>
        <taxon>Nepetoideae</taxon>
        <taxon>Mentheae</taxon>
        <taxon>Salviinae</taxon>
        <taxon>Salvia</taxon>
        <taxon>Salvia subgen. Calosphace</taxon>
        <taxon>core Calosphace</taxon>
    </lineage>
</organism>
<dbReference type="EMBL" id="PNBA02000008">
    <property type="protein sequence ID" value="KAG6414672.1"/>
    <property type="molecule type" value="Genomic_DNA"/>
</dbReference>
<dbReference type="Proteomes" id="UP000298416">
    <property type="component" value="Unassembled WGS sequence"/>
</dbReference>
<keyword evidence="2" id="KW-1185">Reference proteome</keyword>
<evidence type="ECO:0000313" key="1">
    <source>
        <dbReference type="EMBL" id="KAG6414672.1"/>
    </source>
</evidence>
<name>A0A8X8ZRP8_SALSN</name>
<reference evidence="1" key="1">
    <citation type="submission" date="2018-01" db="EMBL/GenBank/DDBJ databases">
        <authorList>
            <person name="Mao J.F."/>
        </authorList>
    </citation>
    <scope>NUCLEOTIDE SEQUENCE</scope>
    <source>
        <strain evidence="1">Huo1</strain>
        <tissue evidence="1">Leaf</tissue>
    </source>
</reference>
<evidence type="ECO:0000313" key="2">
    <source>
        <dbReference type="Proteomes" id="UP000298416"/>
    </source>
</evidence>
<proteinExistence type="predicted"/>
<dbReference type="AlphaFoldDB" id="A0A8X8ZRP8"/>
<reference evidence="1" key="2">
    <citation type="submission" date="2020-08" db="EMBL/GenBank/DDBJ databases">
        <title>Plant Genome Project.</title>
        <authorList>
            <person name="Zhang R.-G."/>
        </authorList>
    </citation>
    <scope>NUCLEOTIDE SEQUENCE</scope>
    <source>
        <strain evidence="1">Huo1</strain>
        <tissue evidence="1">Leaf</tissue>
    </source>
</reference>
<gene>
    <name evidence="1" type="ORF">SASPL_122045</name>
</gene>
<comment type="caution">
    <text evidence="1">The sequence shown here is derived from an EMBL/GenBank/DDBJ whole genome shotgun (WGS) entry which is preliminary data.</text>
</comment>
<sequence length="85" mass="9265">MPNGVSHPLRMVASVAASLLGGVFAAGFLSSSVFERYTSFKKVKTSAAQGIMFSYYVHLWLFNVGSNAVLTAWDTALHKFSISWC</sequence>